<dbReference type="Pfam" id="PF22667">
    <property type="entry name" value="Lon_lid"/>
    <property type="match status" value="1"/>
</dbReference>
<dbReference type="GO" id="GO:0006515">
    <property type="term" value="P:protein quality control for misfolded or incompletely synthesized proteins"/>
    <property type="evidence" value="ECO:0007669"/>
    <property type="project" value="UniProtKB-UniRule"/>
</dbReference>
<comment type="subcellular location">
    <subcellularLocation>
        <location evidence="1 14 15">Cytoplasm</location>
    </subcellularLocation>
</comment>
<evidence type="ECO:0000256" key="15">
    <source>
        <dbReference type="PIRNR" id="PIRNR001174"/>
    </source>
</evidence>
<dbReference type="SMART" id="SM00464">
    <property type="entry name" value="LON"/>
    <property type="match status" value="1"/>
</dbReference>
<evidence type="ECO:0000256" key="2">
    <source>
        <dbReference type="ARBA" id="ARBA00022490"/>
    </source>
</evidence>
<evidence type="ECO:0000256" key="10">
    <source>
        <dbReference type="ARBA" id="ARBA00053875"/>
    </source>
</evidence>
<accession>A0A233V370</accession>
<dbReference type="Gene3D" id="3.30.230.10">
    <property type="match status" value="1"/>
</dbReference>
<gene>
    <name evidence="14" type="primary">lon</name>
    <name evidence="22" type="ORF">B9N49_06700</name>
</gene>
<dbReference type="Pfam" id="PF05362">
    <property type="entry name" value="Lon_C"/>
    <property type="match status" value="1"/>
</dbReference>
<evidence type="ECO:0000313" key="22">
    <source>
        <dbReference type="EMBL" id="OXZ26846.1"/>
    </source>
</evidence>
<evidence type="ECO:0000313" key="23">
    <source>
        <dbReference type="Proteomes" id="UP000215413"/>
    </source>
</evidence>
<evidence type="ECO:0000256" key="6">
    <source>
        <dbReference type="ARBA" id="ARBA00022825"/>
    </source>
</evidence>
<dbReference type="AlphaFoldDB" id="A0A233V370"/>
<dbReference type="InterPro" id="IPR027065">
    <property type="entry name" value="Lon_Prtase"/>
</dbReference>
<name>A0A233V370_FINMA</name>
<dbReference type="Pfam" id="PF02190">
    <property type="entry name" value="LON_substr_bdg"/>
    <property type="match status" value="1"/>
</dbReference>
<dbReference type="Gene3D" id="1.20.5.5270">
    <property type="match status" value="1"/>
</dbReference>
<evidence type="ECO:0000256" key="12">
    <source>
        <dbReference type="ARBA" id="ARBA00071934"/>
    </source>
</evidence>
<feature type="domain" description="Lon proteolytic" evidence="20">
    <location>
        <begin position="596"/>
        <end position="776"/>
    </location>
</feature>
<evidence type="ECO:0000256" key="13">
    <source>
        <dbReference type="ARBA" id="ARBA00082722"/>
    </source>
</evidence>
<comment type="induction">
    <text evidence="14">By heat shock.</text>
</comment>
<dbReference type="InterPro" id="IPR003111">
    <property type="entry name" value="Lon_prtase_N"/>
</dbReference>
<dbReference type="FunFam" id="3.40.50.300:FF:000021">
    <property type="entry name" value="Lon protease homolog"/>
    <property type="match status" value="1"/>
</dbReference>
<protein>
    <recommendedName>
        <fullName evidence="12 14">Lon protease</fullName>
        <ecNumber evidence="11 14">3.4.21.53</ecNumber>
    </recommendedName>
    <alternativeName>
        <fullName evidence="13 14">ATP-dependent protease La</fullName>
    </alternativeName>
</protein>
<reference evidence="23" key="1">
    <citation type="submission" date="2017-04" db="EMBL/GenBank/DDBJ databases">
        <title>Finegoldia magna isolated from orthopedic joint implant-associated infections.</title>
        <authorList>
            <person name="Bjorklund S."/>
            <person name="Bruggemann H."/>
            <person name="Jensen A."/>
            <person name="Hellmark B."/>
            <person name="Soderquist B."/>
        </authorList>
    </citation>
    <scope>NUCLEOTIDE SEQUENCE [LARGE SCALE GENOMIC DNA]</scope>
    <source>
        <strain evidence="23">CCUG 54800</strain>
    </source>
</reference>
<dbReference type="InterPro" id="IPR046336">
    <property type="entry name" value="Lon_prtase_N_sf"/>
</dbReference>
<dbReference type="InterPro" id="IPR008268">
    <property type="entry name" value="Peptidase_S16_AS"/>
</dbReference>
<dbReference type="InterPro" id="IPR027543">
    <property type="entry name" value="Lon_bac"/>
</dbReference>
<dbReference type="InterPro" id="IPR003593">
    <property type="entry name" value="AAA+_ATPase"/>
</dbReference>
<dbReference type="InterPro" id="IPR003959">
    <property type="entry name" value="ATPase_AAA_core"/>
</dbReference>
<dbReference type="RefSeq" id="WP_094206048.1">
    <property type="nucleotide sequence ID" value="NZ_NDYC01000031.1"/>
</dbReference>
<feature type="binding site" evidence="14 17">
    <location>
        <begin position="360"/>
        <end position="367"/>
    </location>
    <ligand>
        <name>ATP</name>
        <dbReference type="ChEBI" id="CHEBI:30616"/>
    </ligand>
</feature>
<keyword evidence="4 14" id="KW-0547">Nucleotide-binding</keyword>
<keyword evidence="6 14" id="KW-0720">Serine protease</keyword>
<dbReference type="InterPro" id="IPR027417">
    <property type="entry name" value="P-loop_NTPase"/>
</dbReference>
<feature type="domain" description="Lon N-terminal" evidence="21">
    <location>
        <begin position="12"/>
        <end position="209"/>
    </location>
</feature>
<dbReference type="Gene3D" id="2.30.130.40">
    <property type="entry name" value="LON domain-like"/>
    <property type="match status" value="1"/>
</dbReference>
<dbReference type="GO" id="GO:0004252">
    <property type="term" value="F:serine-type endopeptidase activity"/>
    <property type="evidence" value="ECO:0007669"/>
    <property type="project" value="UniProtKB-UniRule"/>
</dbReference>
<dbReference type="GO" id="GO:0043565">
    <property type="term" value="F:sequence-specific DNA binding"/>
    <property type="evidence" value="ECO:0007669"/>
    <property type="project" value="UniProtKB-UniRule"/>
</dbReference>
<dbReference type="InterPro" id="IPR054594">
    <property type="entry name" value="Lon_lid"/>
</dbReference>
<comment type="subunit">
    <text evidence="14 15">Homohexamer. Organized in a ring with a central cavity.</text>
</comment>
<dbReference type="PROSITE" id="PS01046">
    <property type="entry name" value="LON_SER"/>
    <property type="match status" value="1"/>
</dbReference>
<dbReference type="PANTHER" id="PTHR10046">
    <property type="entry name" value="ATP DEPENDENT LON PROTEASE FAMILY MEMBER"/>
    <property type="match status" value="1"/>
</dbReference>
<dbReference type="SUPFAM" id="SSF88697">
    <property type="entry name" value="PUA domain-like"/>
    <property type="match status" value="1"/>
</dbReference>
<evidence type="ECO:0000256" key="7">
    <source>
        <dbReference type="ARBA" id="ARBA00022840"/>
    </source>
</evidence>
<dbReference type="PRINTS" id="PR00830">
    <property type="entry name" value="ENDOLAPTASE"/>
</dbReference>
<dbReference type="HAMAP" id="MF_01973">
    <property type="entry name" value="lon_bact"/>
    <property type="match status" value="1"/>
</dbReference>
<keyword evidence="7 14" id="KW-0067">ATP-binding</keyword>
<dbReference type="GO" id="GO:0034605">
    <property type="term" value="P:cellular response to heat"/>
    <property type="evidence" value="ECO:0007669"/>
    <property type="project" value="UniProtKB-UniRule"/>
</dbReference>
<evidence type="ECO:0000256" key="9">
    <source>
        <dbReference type="ARBA" id="ARBA00050665"/>
    </source>
</evidence>
<evidence type="ECO:0000256" key="11">
    <source>
        <dbReference type="ARBA" id="ARBA00066743"/>
    </source>
</evidence>
<dbReference type="InterPro" id="IPR008269">
    <property type="entry name" value="Lon_proteolytic"/>
</dbReference>
<dbReference type="Proteomes" id="UP000215413">
    <property type="component" value="Unassembled WGS sequence"/>
</dbReference>
<dbReference type="PIRSF" id="PIRSF001174">
    <property type="entry name" value="Lon_proteas"/>
    <property type="match status" value="1"/>
</dbReference>
<dbReference type="SMART" id="SM00382">
    <property type="entry name" value="AAA"/>
    <property type="match status" value="1"/>
</dbReference>
<evidence type="ECO:0000256" key="3">
    <source>
        <dbReference type="ARBA" id="ARBA00022670"/>
    </source>
</evidence>
<dbReference type="CDD" id="cd19500">
    <property type="entry name" value="RecA-like_Lon"/>
    <property type="match status" value="1"/>
</dbReference>
<dbReference type="Gene3D" id="1.10.8.60">
    <property type="match status" value="1"/>
</dbReference>
<evidence type="ECO:0000259" key="21">
    <source>
        <dbReference type="PROSITE" id="PS51787"/>
    </source>
</evidence>
<dbReference type="Pfam" id="PF00004">
    <property type="entry name" value="AAA"/>
    <property type="match status" value="1"/>
</dbReference>
<evidence type="ECO:0000256" key="4">
    <source>
        <dbReference type="ARBA" id="ARBA00022741"/>
    </source>
</evidence>
<evidence type="ECO:0000256" key="17">
    <source>
        <dbReference type="PIRSR" id="PIRSR001174-2"/>
    </source>
</evidence>
<dbReference type="NCBIfam" id="TIGR00763">
    <property type="entry name" value="lon"/>
    <property type="match status" value="1"/>
</dbReference>
<keyword evidence="8 14" id="KW-0346">Stress response</keyword>
<comment type="catalytic activity">
    <reaction evidence="9 14 15 18">
        <text>Hydrolysis of proteins in presence of ATP.</text>
        <dbReference type="EC" id="3.4.21.53"/>
    </reaction>
</comment>
<feature type="active site" evidence="14 16">
    <location>
        <position position="683"/>
    </location>
</feature>
<dbReference type="SUPFAM" id="SSF54211">
    <property type="entry name" value="Ribosomal protein S5 domain 2-like"/>
    <property type="match status" value="1"/>
</dbReference>
<dbReference type="PROSITE" id="PS51787">
    <property type="entry name" value="LON_N"/>
    <property type="match status" value="1"/>
</dbReference>
<evidence type="ECO:0000256" key="19">
    <source>
        <dbReference type="RuleBase" id="RU000591"/>
    </source>
</evidence>
<dbReference type="InterPro" id="IPR014721">
    <property type="entry name" value="Ribsml_uS5_D2-typ_fold_subgr"/>
</dbReference>
<evidence type="ECO:0000256" key="8">
    <source>
        <dbReference type="ARBA" id="ARBA00023016"/>
    </source>
</evidence>
<dbReference type="EMBL" id="NDYC01000031">
    <property type="protein sequence ID" value="OXZ26846.1"/>
    <property type="molecule type" value="Genomic_DNA"/>
</dbReference>
<keyword evidence="5 14" id="KW-0378">Hydrolase</keyword>
<proteinExistence type="evidence at transcript level"/>
<dbReference type="GO" id="GO:0004176">
    <property type="term" value="F:ATP-dependent peptidase activity"/>
    <property type="evidence" value="ECO:0007669"/>
    <property type="project" value="UniProtKB-UniRule"/>
</dbReference>
<dbReference type="PROSITE" id="PS51786">
    <property type="entry name" value="LON_PROTEOLYTIC"/>
    <property type="match status" value="1"/>
</dbReference>
<dbReference type="GO" id="GO:0005524">
    <property type="term" value="F:ATP binding"/>
    <property type="evidence" value="ECO:0007669"/>
    <property type="project" value="UniProtKB-UniRule"/>
</dbReference>
<evidence type="ECO:0000256" key="18">
    <source>
        <dbReference type="PROSITE-ProRule" id="PRU01122"/>
    </source>
</evidence>
<comment type="function">
    <text evidence="10 14">ATP-dependent serine protease that mediates the selective degradation of mutant and abnormal proteins as well as certain short-lived regulatory proteins. Required for cellular homeostasis and for survival from DNA damage and developmental changes induced by stress. Degrades polypeptides processively to yield small peptide fragments that are 5 to 10 amino acids long. Binds to DNA in a double-stranded, site-specific manner.</text>
</comment>
<dbReference type="InterPro" id="IPR004815">
    <property type="entry name" value="Lon_bac/euk-typ"/>
</dbReference>
<feature type="active site" evidence="14 16">
    <location>
        <position position="726"/>
    </location>
</feature>
<evidence type="ECO:0000256" key="5">
    <source>
        <dbReference type="ARBA" id="ARBA00022801"/>
    </source>
</evidence>
<organism evidence="22 23">
    <name type="scientific">Finegoldia magna</name>
    <name type="common">Peptostreptococcus magnus</name>
    <dbReference type="NCBI Taxonomy" id="1260"/>
    <lineage>
        <taxon>Bacteria</taxon>
        <taxon>Bacillati</taxon>
        <taxon>Bacillota</taxon>
        <taxon>Tissierellia</taxon>
        <taxon>Tissierellales</taxon>
        <taxon>Peptoniphilaceae</taxon>
        <taxon>Finegoldia</taxon>
    </lineage>
</organism>
<keyword evidence="2 14" id="KW-0963">Cytoplasm</keyword>
<dbReference type="GO" id="GO:0016887">
    <property type="term" value="F:ATP hydrolysis activity"/>
    <property type="evidence" value="ECO:0007669"/>
    <property type="project" value="UniProtKB-UniRule"/>
</dbReference>
<comment type="caution">
    <text evidence="22">The sequence shown here is derived from an EMBL/GenBank/DDBJ whole genome shotgun (WGS) entry which is preliminary data.</text>
</comment>
<sequence>MKEYYTISEKKLPIIALRGLWLFPNNIQHFEVGREVSLNALNASLLRNSEIFICTQKDPMVENITKEDFYHTGVLASIKQTIKMPNGNVRVLVEAYDRAKIVDFVENDSFLEANVEVMEYDKTKYHPTDKSLTMIRMIISSFESLAEIIKKPLPQDLLGGLLNEEDPSSLIDTISMLISLNDKDSILLLETLDMDERIELVYKFVIKEIEFLKIKEDIEERTNKEISDTQKEYFLQEQLRQIKMELGEEYDIEDTDDYANRVKKLKLKKDSEEHVLKEINRLSSMNPNNPESTVIRNYIDQVLDIPWNKKSKSSIDLKVAEKVLNDGHFGLEDVKKRILEYLAVKKMTGSLKGPILCLVGPPGVGKTSIARSIAEATNRKFVSMRLGGVRDEAEIRGHRKTYIGAMPGRIITQLQKAKKLNPVFLLDEIDKLASDFRGDPASALLEVLDPEQNSEFTDNYIEIPVDLSDVLFITTANSQEQIPDALLDRMEVIRVTSYTDYEKFEIANRYLLPRQLKENGMDKSQFHITRDAIYTIINNYTRESGVRELERNIGKVVRKAVVKIVRDDVKKVVVNNKNLEKFLGSKLVLDDEIPREDTIGVVNGLAWTQVGGVILTIEANVMDGTGKTQLTGKLGDVMKESAMAAISYIRSNQEALGIKGEFYKEKDIHIHVPEGAVPKDGPSAGVTMVTALVSALTGRKVKHDFAMTGEITLTGRVLAIGGVKEKVLAAHRYGINKVFLPKENKRDIQDIDPKIRQKIKFYFTSNVKEILDEVLI</sequence>
<evidence type="ECO:0000256" key="14">
    <source>
        <dbReference type="HAMAP-Rule" id="MF_01973"/>
    </source>
</evidence>
<dbReference type="GO" id="GO:0005737">
    <property type="term" value="C:cytoplasm"/>
    <property type="evidence" value="ECO:0007669"/>
    <property type="project" value="UniProtKB-SubCell"/>
</dbReference>
<dbReference type="Gene3D" id="3.40.50.300">
    <property type="entry name" value="P-loop containing nucleotide triphosphate hydrolases"/>
    <property type="match status" value="1"/>
</dbReference>
<dbReference type="InterPro" id="IPR015947">
    <property type="entry name" value="PUA-like_sf"/>
</dbReference>
<dbReference type="EC" id="3.4.21.53" evidence="11 14"/>
<dbReference type="InterPro" id="IPR020568">
    <property type="entry name" value="Ribosomal_Su5_D2-typ_SF"/>
</dbReference>
<evidence type="ECO:0000259" key="20">
    <source>
        <dbReference type="PROSITE" id="PS51786"/>
    </source>
</evidence>
<dbReference type="Gene3D" id="1.20.58.1480">
    <property type="match status" value="1"/>
</dbReference>
<evidence type="ECO:0000256" key="16">
    <source>
        <dbReference type="PIRSR" id="PIRSR001174-1"/>
    </source>
</evidence>
<evidence type="ECO:0000256" key="1">
    <source>
        <dbReference type="ARBA" id="ARBA00004496"/>
    </source>
</evidence>
<keyword evidence="3 14" id="KW-0645">Protease</keyword>
<comment type="similarity">
    <text evidence="14 15 18 19">Belongs to the peptidase S16 family.</text>
</comment>
<dbReference type="SUPFAM" id="SSF52540">
    <property type="entry name" value="P-loop containing nucleoside triphosphate hydrolases"/>
    <property type="match status" value="1"/>
</dbReference>